<dbReference type="Pfam" id="PF00450">
    <property type="entry name" value="Peptidase_S10"/>
    <property type="match status" value="1"/>
</dbReference>
<evidence type="ECO:0000256" key="2">
    <source>
        <dbReference type="RuleBase" id="RU361156"/>
    </source>
</evidence>
<name>A0A8C8GQ58_ONCTS</name>
<dbReference type="FunFam" id="3.40.50.1820:FF:000130">
    <property type="entry name" value="Carboxypeptidase"/>
    <property type="match status" value="1"/>
</dbReference>
<keyword evidence="2" id="KW-0732">Signal</keyword>
<dbReference type="GO" id="GO:0004185">
    <property type="term" value="F:serine-type carboxypeptidase activity"/>
    <property type="evidence" value="ECO:0007669"/>
    <property type="project" value="UniProtKB-UniRule"/>
</dbReference>
<keyword evidence="2" id="KW-0378">Hydrolase</keyword>
<dbReference type="GO" id="GO:0006508">
    <property type="term" value="P:proteolysis"/>
    <property type="evidence" value="ECO:0007669"/>
    <property type="project" value="UniProtKB-KW"/>
</dbReference>
<protein>
    <recommendedName>
        <fullName evidence="2">Carboxypeptidase</fullName>
        <ecNumber evidence="2">3.4.16.-</ecNumber>
    </recommendedName>
</protein>
<comment type="similarity">
    <text evidence="1 2">Belongs to the peptidase S10 family.</text>
</comment>
<dbReference type="Gene3D" id="3.40.50.1820">
    <property type="entry name" value="alpha/beta hydrolase"/>
    <property type="match status" value="2"/>
</dbReference>
<dbReference type="PRINTS" id="PR00724">
    <property type="entry name" value="CRBOXYPTASEC"/>
</dbReference>
<dbReference type="Ensembl" id="ENSOTST00005055684.2">
    <property type="protein sequence ID" value="ENSOTSP00005051146.2"/>
    <property type="gene ID" value="ENSOTSG00005024109.2"/>
</dbReference>
<evidence type="ECO:0000256" key="1">
    <source>
        <dbReference type="ARBA" id="ARBA00009431"/>
    </source>
</evidence>
<gene>
    <name evidence="3" type="primary">CTSA</name>
</gene>
<proteinExistence type="inferred from homology"/>
<keyword evidence="2" id="KW-0121">Carboxypeptidase</keyword>
<sequence length="325" mass="36579">MYHLVLSLLFGALGTLGAPDVDEIKFLPGLQKQPNFKQYSGYFNVAGNKHLHYWFVESQKDPASSPVVLWLNGGPGCSSLDGLLTEHGPFLNDGMTLEYNPYSWNMIANMLYLESPAGVGYSYSDDSNYTTNDTEVSMNNFLALKEFFKAFPEYIKNEFFLTGESYGGIYIPTLAERVMEDASMNLQGIAVGNGMSSYEMNDNSLVYFAYYHGLLGTSLWSDLQAYCCDGGKCDFYNNQNPNCSSNKYRVLVYNGDVDMACNFLGDEWFVESLHQESQQVGGFVKEFSNLAFLTVKVTIQPNITFELVFHHYLWLYGFLVASTII</sequence>
<dbReference type="GeneTree" id="ENSGT00880000138014"/>
<dbReference type="SUPFAM" id="SSF53474">
    <property type="entry name" value="alpha/beta-Hydrolases"/>
    <property type="match status" value="1"/>
</dbReference>
<dbReference type="Proteomes" id="UP000694402">
    <property type="component" value="Unassembled WGS sequence"/>
</dbReference>
<dbReference type="PANTHER" id="PTHR11802:SF502">
    <property type="entry name" value="LYSOSOMAL PROTECTIVE PROTEIN"/>
    <property type="match status" value="1"/>
</dbReference>
<dbReference type="PANTHER" id="PTHR11802">
    <property type="entry name" value="SERINE PROTEASE FAMILY S10 SERINE CARBOXYPEPTIDASE"/>
    <property type="match status" value="1"/>
</dbReference>
<keyword evidence="4" id="KW-1185">Reference proteome</keyword>
<dbReference type="InterPro" id="IPR001563">
    <property type="entry name" value="Peptidase_S10"/>
</dbReference>
<feature type="signal peptide" evidence="2">
    <location>
        <begin position="1"/>
        <end position="17"/>
    </location>
</feature>
<dbReference type="EC" id="3.4.16.-" evidence="2"/>
<dbReference type="InterPro" id="IPR018202">
    <property type="entry name" value="Ser_caboxypep_ser_AS"/>
</dbReference>
<organism evidence="3 4">
    <name type="scientific">Oncorhynchus tshawytscha</name>
    <name type="common">Chinook salmon</name>
    <name type="synonym">Salmo tshawytscha</name>
    <dbReference type="NCBI Taxonomy" id="74940"/>
    <lineage>
        <taxon>Eukaryota</taxon>
        <taxon>Metazoa</taxon>
        <taxon>Chordata</taxon>
        <taxon>Craniata</taxon>
        <taxon>Vertebrata</taxon>
        <taxon>Euteleostomi</taxon>
        <taxon>Actinopterygii</taxon>
        <taxon>Neopterygii</taxon>
        <taxon>Teleostei</taxon>
        <taxon>Protacanthopterygii</taxon>
        <taxon>Salmoniformes</taxon>
        <taxon>Salmonidae</taxon>
        <taxon>Salmoninae</taxon>
        <taxon>Oncorhynchus</taxon>
    </lineage>
</organism>
<reference evidence="3" key="2">
    <citation type="submission" date="2025-09" db="UniProtKB">
        <authorList>
            <consortium name="Ensembl"/>
        </authorList>
    </citation>
    <scope>IDENTIFICATION</scope>
</reference>
<feature type="chain" id="PRO_5044042776" description="Carboxypeptidase" evidence="2">
    <location>
        <begin position="18"/>
        <end position="325"/>
    </location>
</feature>
<evidence type="ECO:0000313" key="4">
    <source>
        <dbReference type="Proteomes" id="UP000694402"/>
    </source>
</evidence>
<dbReference type="PROSITE" id="PS00131">
    <property type="entry name" value="CARBOXYPEPT_SER_SER"/>
    <property type="match status" value="1"/>
</dbReference>
<accession>A0A8C8GQ58</accession>
<keyword evidence="2" id="KW-0645">Protease</keyword>
<reference evidence="3" key="1">
    <citation type="submission" date="2025-08" db="UniProtKB">
        <authorList>
            <consortium name="Ensembl"/>
        </authorList>
    </citation>
    <scope>IDENTIFICATION</scope>
</reference>
<evidence type="ECO:0000313" key="3">
    <source>
        <dbReference type="Ensembl" id="ENSOTSP00005051146.2"/>
    </source>
</evidence>
<dbReference type="InterPro" id="IPR029058">
    <property type="entry name" value="AB_hydrolase_fold"/>
</dbReference>
<dbReference type="AlphaFoldDB" id="A0A8C8GQ58"/>